<comment type="caution">
    <text evidence="2">Lacks conserved residue(s) required for the propagation of feature annotation.</text>
</comment>
<protein>
    <recommendedName>
        <fullName evidence="2 3">Single-stranded DNA-binding protein</fullName>
        <shortName evidence="2">SSB</shortName>
    </recommendedName>
</protein>
<dbReference type="PANTHER" id="PTHR10302:SF27">
    <property type="entry name" value="SINGLE-STRANDED DNA-BINDING PROTEIN"/>
    <property type="match status" value="1"/>
</dbReference>
<dbReference type="HAMAP" id="MF_00984">
    <property type="entry name" value="SSB"/>
    <property type="match status" value="1"/>
</dbReference>
<dbReference type="GO" id="GO:0009295">
    <property type="term" value="C:nucleoid"/>
    <property type="evidence" value="ECO:0007669"/>
    <property type="project" value="TreeGrafter"/>
</dbReference>
<dbReference type="GO" id="GO:0003697">
    <property type="term" value="F:single-stranded DNA binding"/>
    <property type="evidence" value="ECO:0007669"/>
    <property type="project" value="UniProtKB-UniRule"/>
</dbReference>
<evidence type="ECO:0000313" key="5">
    <source>
        <dbReference type="Proteomes" id="UP000283765"/>
    </source>
</evidence>
<proteinExistence type="inferred from homology"/>
<dbReference type="SUPFAM" id="SSF50249">
    <property type="entry name" value="Nucleic acid-binding proteins"/>
    <property type="match status" value="1"/>
</dbReference>
<sequence length="143" mass="15995">MNRVILCGRLTRDPEIRYSQTVNGSMAVARYTLAVDRAFKKEGEQAADFINCIAFGKNGEFAEKYLHQGTKIIVEGRWQTGNYTNKDGQKVYTNDCVVERHEFCESRANQQNNNNNGIMGGNASSDSFMSIPDNVADEGLPFN</sequence>
<dbReference type="Gene3D" id="2.40.50.140">
    <property type="entry name" value="Nucleic acid-binding proteins"/>
    <property type="match status" value="1"/>
</dbReference>
<dbReference type="RefSeq" id="WP_117993483.1">
    <property type="nucleotide sequence ID" value="NZ_QRXR01000008.1"/>
</dbReference>
<keyword evidence="1 2" id="KW-0238">DNA-binding</keyword>
<gene>
    <name evidence="4" type="ORF">DWW89_06485</name>
</gene>
<accession>A0A412RR48</accession>
<comment type="caution">
    <text evidence="4">The sequence shown here is derived from an EMBL/GenBank/DDBJ whole genome shotgun (WGS) entry which is preliminary data.</text>
</comment>
<dbReference type="InterPro" id="IPR012340">
    <property type="entry name" value="NA-bd_OB-fold"/>
</dbReference>
<evidence type="ECO:0000256" key="2">
    <source>
        <dbReference type="HAMAP-Rule" id="MF_00984"/>
    </source>
</evidence>
<comment type="subunit">
    <text evidence="2">Homotetramer.</text>
</comment>
<evidence type="ECO:0000313" key="4">
    <source>
        <dbReference type="EMBL" id="RGU26086.1"/>
    </source>
</evidence>
<dbReference type="InterPro" id="IPR011344">
    <property type="entry name" value="ssDNA-bd"/>
</dbReference>
<evidence type="ECO:0000256" key="3">
    <source>
        <dbReference type="RuleBase" id="RU000524"/>
    </source>
</evidence>
<dbReference type="AlphaFoldDB" id="A0A412RR48"/>
<dbReference type="CDD" id="cd04496">
    <property type="entry name" value="SSB_OBF"/>
    <property type="match status" value="1"/>
</dbReference>
<dbReference type="GO" id="GO:0006260">
    <property type="term" value="P:DNA replication"/>
    <property type="evidence" value="ECO:0007669"/>
    <property type="project" value="InterPro"/>
</dbReference>
<dbReference type="PROSITE" id="PS50935">
    <property type="entry name" value="SSB"/>
    <property type="match status" value="1"/>
</dbReference>
<dbReference type="PANTHER" id="PTHR10302">
    <property type="entry name" value="SINGLE-STRANDED DNA-BINDING PROTEIN"/>
    <property type="match status" value="1"/>
</dbReference>
<dbReference type="NCBIfam" id="TIGR00621">
    <property type="entry name" value="ssb"/>
    <property type="match status" value="1"/>
</dbReference>
<dbReference type="Proteomes" id="UP000283765">
    <property type="component" value="Unassembled WGS sequence"/>
</dbReference>
<dbReference type="Pfam" id="PF00436">
    <property type="entry name" value="SSB"/>
    <property type="match status" value="1"/>
</dbReference>
<reference evidence="4 5" key="1">
    <citation type="submission" date="2018-08" db="EMBL/GenBank/DDBJ databases">
        <title>A genome reference for cultivated species of the human gut microbiota.</title>
        <authorList>
            <person name="Zou Y."/>
            <person name="Xue W."/>
            <person name="Luo G."/>
        </authorList>
    </citation>
    <scope>NUCLEOTIDE SEQUENCE [LARGE SCALE GENOMIC DNA]</scope>
    <source>
        <strain evidence="4 5">AF17-27</strain>
    </source>
</reference>
<dbReference type="InterPro" id="IPR000424">
    <property type="entry name" value="Primosome_PriB/ssb"/>
</dbReference>
<evidence type="ECO:0000256" key="1">
    <source>
        <dbReference type="ARBA" id="ARBA00023125"/>
    </source>
</evidence>
<organism evidence="4 5">
    <name type="scientific">Agathobacter rectalis</name>
    <dbReference type="NCBI Taxonomy" id="39491"/>
    <lineage>
        <taxon>Bacteria</taxon>
        <taxon>Bacillati</taxon>
        <taxon>Bacillota</taxon>
        <taxon>Clostridia</taxon>
        <taxon>Lachnospirales</taxon>
        <taxon>Lachnospiraceae</taxon>
        <taxon>Agathobacter</taxon>
    </lineage>
</organism>
<dbReference type="EMBL" id="QRXR01000008">
    <property type="protein sequence ID" value="RGU26086.1"/>
    <property type="molecule type" value="Genomic_DNA"/>
</dbReference>
<name>A0A412RR48_9FIRM</name>